<reference evidence="3" key="2">
    <citation type="submission" date="2025-08" db="UniProtKB">
        <authorList>
            <consortium name="RefSeq"/>
        </authorList>
    </citation>
    <scope>IDENTIFICATION</scope>
    <source>
        <strain evidence="3">S238N-H82</strain>
        <tissue evidence="3">Testes</tissue>
    </source>
</reference>
<feature type="chain" id="PRO_5039923781" evidence="1">
    <location>
        <begin position="32"/>
        <end position="139"/>
    </location>
</feature>
<evidence type="ECO:0000256" key="1">
    <source>
        <dbReference type="SAM" id="SignalP"/>
    </source>
</evidence>
<evidence type="ECO:0000313" key="3">
    <source>
        <dbReference type="RefSeq" id="XP_035674658.1"/>
    </source>
</evidence>
<feature type="signal peptide" evidence="1">
    <location>
        <begin position="1"/>
        <end position="31"/>
    </location>
</feature>
<dbReference type="SUPFAM" id="SSF57302">
    <property type="entry name" value="Snake toxin-like"/>
    <property type="match status" value="1"/>
</dbReference>
<dbReference type="KEGG" id="bfo:118414607"/>
<accession>A0A9J7L2E0</accession>
<dbReference type="AlphaFoldDB" id="A0A9J7L2E0"/>
<dbReference type="InterPro" id="IPR045860">
    <property type="entry name" value="Snake_toxin-like_sf"/>
</dbReference>
<proteinExistence type="predicted"/>
<reference evidence="2" key="1">
    <citation type="journal article" date="2020" name="Nat. Ecol. Evol.">
        <title>Deeply conserved synteny resolves early events in vertebrate evolution.</title>
        <authorList>
            <person name="Simakov O."/>
            <person name="Marletaz F."/>
            <person name="Yue J.X."/>
            <person name="O'Connell B."/>
            <person name="Jenkins J."/>
            <person name="Brandt A."/>
            <person name="Calef R."/>
            <person name="Tung C.H."/>
            <person name="Huang T.K."/>
            <person name="Schmutz J."/>
            <person name="Satoh N."/>
            <person name="Yu J.K."/>
            <person name="Putnam N.H."/>
            <person name="Green R.E."/>
            <person name="Rokhsar D.S."/>
        </authorList>
    </citation>
    <scope>NUCLEOTIDE SEQUENCE [LARGE SCALE GENOMIC DNA]</scope>
    <source>
        <strain evidence="2">S238N-H82</strain>
    </source>
</reference>
<dbReference type="CDD" id="cd00117">
    <property type="entry name" value="TFP"/>
    <property type="match status" value="1"/>
</dbReference>
<organism evidence="2 3">
    <name type="scientific">Branchiostoma floridae</name>
    <name type="common">Florida lancelet</name>
    <name type="synonym">Amphioxus</name>
    <dbReference type="NCBI Taxonomy" id="7739"/>
    <lineage>
        <taxon>Eukaryota</taxon>
        <taxon>Metazoa</taxon>
        <taxon>Chordata</taxon>
        <taxon>Cephalochordata</taxon>
        <taxon>Leptocardii</taxon>
        <taxon>Amphioxiformes</taxon>
        <taxon>Branchiostomatidae</taxon>
        <taxon>Branchiostoma</taxon>
    </lineage>
</organism>
<evidence type="ECO:0000313" key="2">
    <source>
        <dbReference type="Proteomes" id="UP000001554"/>
    </source>
</evidence>
<name>A0A9J7L2E0_BRAFL</name>
<sequence length="139" mass="14398">MKNTALRTGVSSSVGTILLISLMCIAAPTDALRCYSCSGIGGACQNNPTILPANASQTDCSSGLDRCASSYFLDDGNITSFSRSCALSTGCQCPVEDGTGVCVLCCEGDLCLTSTSSSPNGVPSIQWILSLPWFLYMSV</sequence>
<gene>
    <name evidence="3" type="primary">LOC118414607</name>
</gene>
<dbReference type="RefSeq" id="XP_035674658.1">
    <property type="nucleotide sequence ID" value="XM_035818765.1"/>
</dbReference>
<protein>
    <submittedName>
        <fullName evidence="3">Uncharacterized protein LOC118414607</fullName>
    </submittedName>
</protein>
<keyword evidence="2" id="KW-1185">Reference proteome</keyword>
<dbReference type="Proteomes" id="UP000001554">
    <property type="component" value="Chromosome 4"/>
</dbReference>
<dbReference type="GeneID" id="118414607"/>
<keyword evidence="1" id="KW-0732">Signal</keyword>